<evidence type="ECO:0000256" key="1">
    <source>
        <dbReference type="SAM" id="MobiDB-lite"/>
    </source>
</evidence>
<dbReference type="EMBL" id="KY684085">
    <property type="protein sequence ID" value="ARF09511.1"/>
    <property type="molecule type" value="Genomic_DNA"/>
</dbReference>
<feature type="compositionally biased region" description="Acidic residues" evidence="1">
    <location>
        <begin position="141"/>
        <end position="169"/>
    </location>
</feature>
<reference evidence="2" key="1">
    <citation type="journal article" date="2017" name="Science">
        <title>Giant viruses with an expanded complement of translation system components.</title>
        <authorList>
            <person name="Schulz F."/>
            <person name="Yutin N."/>
            <person name="Ivanova N.N."/>
            <person name="Ortega D.R."/>
            <person name="Lee T.K."/>
            <person name="Vierheilig J."/>
            <person name="Daims H."/>
            <person name="Horn M."/>
            <person name="Wagner M."/>
            <person name="Jensen G.J."/>
            <person name="Kyrpides N.C."/>
            <person name="Koonin E.V."/>
            <person name="Woyke T."/>
        </authorList>
    </citation>
    <scope>NUCLEOTIDE SEQUENCE</scope>
    <source>
        <strain evidence="2">ILV1</strain>
    </source>
</reference>
<accession>A0A1V0SCU2</accession>
<name>A0A1V0SCU2_9VIRU</name>
<evidence type="ECO:0000313" key="2">
    <source>
        <dbReference type="EMBL" id="ARF09511.1"/>
    </source>
</evidence>
<organism evidence="2">
    <name type="scientific">Indivirus ILV1</name>
    <dbReference type="NCBI Taxonomy" id="1977633"/>
    <lineage>
        <taxon>Viruses</taxon>
        <taxon>Varidnaviria</taxon>
        <taxon>Bamfordvirae</taxon>
        <taxon>Nucleocytoviricota</taxon>
        <taxon>Megaviricetes</taxon>
        <taxon>Imitervirales</taxon>
        <taxon>Mimiviridae</taxon>
        <taxon>Klosneuvirinae</taxon>
        <taxon>Indivirus</taxon>
    </lineage>
</organism>
<feature type="region of interest" description="Disordered" evidence="1">
    <location>
        <begin position="137"/>
        <end position="173"/>
    </location>
</feature>
<sequence>MEEEFVKSFDEFYLELTILNYKFKTKCKEFTEKEKKALNYLKLLLPTYKRLKNGCDNSEIEKILQEIKYEPTPSTPVLQYQSTPVIRLSIDTDSDGYNNISEDDKTSEDLEGDTLVNKLTEISLSLLSNIQKNNWAIVENDSNDEDEYTDNDEDDDGDEDEDEDDEDDTYDARKINCDVNIASFLVPAI</sequence>
<gene>
    <name evidence="2" type="ORF">Indivirus_1_134</name>
</gene>
<protein>
    <submittedName>
        <fullName evidence="2">Uncharacterized protein</fullName>
    </submittedName>
</protein>
<proteinExistence type="predicted"/>